<dbReference type="SMART" id="SM00248">
    <property type="entry name" value="ANK"/>
    <property type="match status" value="2"/>
</dbReference>
<dbReference type="SUPFAM" id="SSF48403">
    <property type="entry name" value="Ankyrin repeat"/>
    <property type="match status" value="1"/>
</dbReference>
<feature type="repeat" description="ANK" evidence="1">
    <location>
        <begin position="357"/>
        <end position="389"/>
    </location>
</feature>
<organism evidence="2 3">
    <name type="scientific">Tritrichomonas musculus</name>
    <dbReference type="NCBI Taxonomy" id="1915356"/>
    <lineage>
        <taxon>Eukaryota</taxon>
        <taxon>Metamonada</taxon>
        <taxon>Parabasalia</taxon>
        <taxon>Tritrichomonadida</taxon>
        <taxon>Tritrichomonadidae</taxon>
        <taxon>Tritrichomonas</taxon>
    </lineage>
</organism>
<protein>
    <recommendedName>
        <fullName evidence="4">DUF3447 domain-containing protein</fullName>
    </recommendedName>
</protein>
<dbReference type="PROSITE" id="PS50088">
    <property type="entry name" value="ANK_REPEAT"/>
    <property type="match status" value="1"/>
</dbReference>
<evidence type="ECO:0000313" key="3">
    <source>
        <dbReference type="Proteomes" id="UP001470230"/>
    </source>
</evidence>
<comment type="caution">
    <text evidence="2">The sequence shown here is derived from an EMBL/GenBank/DDBJ whole genome shotgun (WGS) entry which is preliminary data.</text>
</comment>
<name>A0ABR2KFK0_9EUKA</name>
<dbReference type="InterPro" id="IPR036770">
    <property type="entry name" value="Ankyrin_rpt-contain_sf"/>
</dbReference>
<accession>A0ABR2KFK0</accession>
<evidence type="ECO:0000256" key="1">
    <source>
        <dbReference type="PROSITE-ProRule" id="PRU00023"/>
    </source>
</evidence>
<sequence>METEDLLRLRVNELKKAQEIFLDYFEKDVQEEKIFDNIINFFEQNQITENKFKFKEILNLISRISDDHNRSNHFISKIERILKQYSKEIKKYCTNCELFHIFKRNKRILNFLFEEQIIIPDQIIYKLLITEKYRNKNYHLYFYPEFESFYKENDKIMKPELLNDDIEFFNYKRKIGENDNYICQLIQNDSIEDFVSYINRSNISINSTINPSIFETNLFLLRNDKPSLIEYAAFFGSIQIFKYLFINEARTNPNLWLYAIHNNNAELIHFLEEKKILPNNNFEQNYIESIKCHHINMMNYIKDNYCENEVNMFDKLIHNLHFYNFIEQCENDDIKYDNVVYYLCKYNHCFLIESKYHDISLLHVAIQKGNSSIVEILSSNNDNIDINDKIIFIF</sequence>
<proteinExistence type="predicted"/>
<gene>
    <name evidence="2" type="ORF">M9Y10_034644</name>
</gene>
<evidence type="ECO:0008006" key="4">
    <source>
        <dbReference type="Google" id="ProtNLM"/>
    </source>
</evidence>
<keyword evidence="1" id="KW-0040">ANK repeat</keyword>
<evidence type="ECO:0000313" key="2">
    <source>
        <dbReference type="EMBL" id="KAK8889890.1"/>
    </source>
</evidence>
<keyword evidence="3" id="KW-1185">Reference proteome</keyword>
<dbReference type="Gene3D" id="1.25.40.20">
    <property type="entry name" value="Ankyrin repeat-containing domain"/>
    <property type="match status" value="1"/>
</dbReference>
<dbReference type="Proteomes" id="UP001470230">
    <property type="component" value="Unassembled WGS sequence"/>
</dbReference>
<dbReference type="InterPro" id="IPR002110">
    <property type="entry name" value="Ankyrin_rpt"/>
</dbReference>
<reference evidence="2 3" key="1">
    <citation type="submission" date="2024-04" db="EMBL/GenBank/DDBJ databases">
        <title>Tritrichomonas musculus Genome.</title>
        <authorList>
            <person name="Alves-Ferreira E."/>
            <person name="Grigg M."/>
            <person name="Lorenzi H."/>
            <person name="Galac M."/>
        </authorList>
    </citation>
    <scope>NUCLEOTIDE SEQUENCE [LARGE SCALE GENOMIC DNA]</scope>
    <source>
        <strain evidence="2 3">EAF2021</strain>
    </source>
</reference>
<dbReference type="EMBL" id="JAPFFF010000005">
    <property type="protein sequence ID" value="KAK8889890.1"/>
    <property type="molecule type" value="Genomic_DNA"/>
</dbReference>
<dbReference type="PANTHER" id="PTHR24159:SF5">
    <property type="entry name" value="ANK_REP_REGION DOMAIN-CONTAINING PROTEIN"/>
    <property type="match status" value="1"/>
</dbReference>
<dbReference type="PANTHER" id="PTHR24159">
    <property type="match status" value="1"/>
</dbReference>